<evidence type="ECO:0000256" key="1">
    <source>
        <dbReference type="SAM" id="MobiDB-lite"/>
    </source>
</evidence>
<evidence type="ECO:0000313" key="3">
    <source>
        <dbReference type="Proteomes" id="UP000053617"/>
    </source>
</evidence>
<organism evidence="2 3">
    <name type="scientific">Rhinocladiella mackenziei CBS 650.93</name>
    <dbReference type="NCBI Taxonomy" id="1442369"/>
    <lineage>
        <taxon>Eukaryota</taxon>
        <taxon>Fungi</taxon>
        <taxon>Dikarya</taxon>
        <taxon>Ascomycota</taxon>
        <taxon>Pezizomycotina</taxon>
        <taxon>Eurotiomycetes</taxon>
        <taxon>Chaetothyriomycetidae</taxon>
        <taxon>Chaetothyriales</taxon>
        <taxon>Herpotrichiellaceae</taxon>
        <taxon>Rhinocladiella</taxon>
    </lineage>
</organism>
<evidence type="ECO:0000313" key="2">
    <source>
        <dbReference type="EMBL" id="KIX01693.1"/>
    </source>
</evidence>
<sequence>MFFTRLEYCSHFPPYETGYTYVERLPRGRLCYVRKRHGSYRTRSSDTVEVYEEEPERAPCRCRNDPTKRPIRFHEHHHDHHHFIHHEGPCRDDVRLEIREGPDASHGSPETPTTPCHTPISPVIEERCPRPEPTSPLIEIREPNPAKMKVFQERGAVRIKKVPVEKVRLEKVRLEKARGYERFVKVKLPSRHPRPSPIPPLENPVWDENLGAYVIRRTPRVRFA</sequence>
<reference evidence="2 3" key="1">
    <citation type="submission" date="2015-01" db="EMBL/GenBank/DDBJ databases">
        <title>The Genome Sequence of Rhinocladiella mackenzie CBS 650.93.</title>
        <authorList>
            <consortium name="The Broad Institute Genomics Platform"/>
            <person name="Cuomo C."/>
            <person name="de Hoog S."/>
            <person name="Gorbushina A."/>
            <person name="Stielow B."/>
            <person name="Teixiera M."/>
            <person name="Abouelleil A."/>
            <person name="Chapman S.B."/>
            <person name="Priest M."/>
            <person name="Young S.K."/>
            <person name="Wortman J."/>
            <person name="Nusbaum C."/>
            <person name="Birren B."/>
        </authorList>
    </citation>
    <scope>NUCLEOTIDE SEQUENCE [LARGE SCALE GENOMIC DNA]</scope>
    <source>
        <strain evidence="2 3">CBS 650.93</strain>
    </source>
</reference>
<dbReference type="EMBL" id="KN847481">
    <property type="protein sequence ID" value="KIX01693.1"/>
    <property type="molecule type" value="Genomic_DNA"/>
</dbReference>
<dbReference type="AlphaFoldDB" id="A0A0D2GTN6"/>
<dbReference type="OrthoDB" id="4159347at2759"/>
<gene>
    <name evidence="2" type="ORF">Z518_09419</name>
</gene>
<name>A0A0D2GTN6_9EURO</name>
<dbReference type="Proteomes" id="UP000053617">
    <property type="component" value="Unassembled WGS sequence"/>
</dbReference>
<protein>
    <submittedName>
        <fullName evidence="2">Uncharacterized protein</fullName>
    </submittedName>
</protein>
<accession>A0A0D2GTN6</accession>
<keyword evidence="3" id="KW-1185">Reference proteome</keyword>
<dbReference type="GeneID" id="25297490"/>
<dbReference type="HOGENOM" id="CLU_1102790_0_0_1"/>
<dbReference type="RefSeq" id="XP_013268829.1">
    <property type="nucleotide sequence ID" value="XM_013413375.1"/>
</dbReference>
<proteinExistence type="predicted"/>
<feature type="region of interest" description="Disordered" evidence="1">
    <location>
        <begin position="100"/>
        <end position="137"/>
    </location>
</feature>
<dbReference type="VEuPathDB" id="FungiDB:Z518_09419"/>